<sequence length="63" mass="6577">MHRFHAVIALSVAAIALVLIAAALVRNHGPIEIAVLGAVALPHGLLLARRAPRLLRRPAPPPG</sequence>
<dbReference type="AlphaFoldDB" id="A0A317JRU6"/>
<evidence type="ECO:0000256" key="1">
    <source>
        <dbReference type="SAM" id="Phobius"/>
    </source>
</evidence>
<evidence type="ECO:0000313" key="2">
    <source>
        <dbReference type="EMBL" id="PWU43469.1"/>
    </source>
</evidence>
<reference evidence="3" key="1">
    <citation type="submission" date="2018-05" db="EMBL/GenBank/DDBJ databases">
        <title>Micromonospora globispora sp. nov. and Micromonospora rugosa sp. nov., isolated from marine sediment.</title>
        <authorList>
            <person name="Carro L."/>
            <person name="Aysel V."/>
            <person name="Cetin D."/>
            <person name="Igual J.M."/>
            <person name="Klenk H.-P."/>
            <person name="Trujillo M.E."/>
            <person name="Sahin N."/>
        </authorList>
    </citation>
    <scope>NUCLEOTIDE SEQUENCE [LARGE SCALE GENOMIC DNA]</scope>
    <source>
        <strain evidence="3">S2904</strain>
    </source>
</reference>
<dbReference type="EMBL" id="QGSV01000438">
    <property type="protein sequence ID" value="PWU43469.1"/>
    <property type="molecule type" value="Genomic_DNA"/>
</dbReference>
<protein>
    <submittedName>
        <fullName evidence="2">Uncharacterized protein</fullName>
    </submittedName>
</protein>
<gene>
    <name evidence="2" type="ORF">DLJ46_31440</name>
</gene>
<evidence type="ECO:0000313" key="3">
    <source>
        <dbReference type="Proteomes" id="UP000245683"/>
    </source>
</evidence>
<name>A0A317JRU6_9ACTN</name>
<proteinExistence type="predicted"/>
<dbReference type="Proteomes" id="UP000245683">
    <property type="component" value="Unassembled WGS sequence"/>
</dbReference>
<keyword evidence="3" id="KW-1185">Reference proteome</keyword>
<feature type="transmembrane region" description="Helical" evidence="1">
    <location>
        <begin position="7"/>
        <end position="25"/>
    </location>
</feature>
<keyword evidence="1" id="KW-0472">Membrane</keyword>
<organism evidence="2 3">
    <name type="scientific">Micromonospora globispora</name>
    <dbReference type="NCBI Taxonomy" id="1450148"/>
    <lineage>
        <taxon>Bacteria</taxon>
        <taxon>Bacillati</taxon>
        <taxon>Actinomycetota</taxon>
        <taxon>Actinomycetes</taxon>
        <taxon>Micromonosporales</taxon>
        <taxon>Micromonosporaceae</taxon>
        <taxon>Micromonospora</taxon>
    </lineage>
</organism>
<keyword evidence="1" id="KW-1133">Transmembrane helix</keyword>
<comment type="caution">
    <text evidence="2">The sequence shown here is derived from an EMBL/GenBank/DDBJ whole genome shotgun (WGS) entry which is preliminary data.</text>
</comment>
<keyword evidence="1" id="KW-0812">Transmembrane</keyword>
<feature type="transmembrane region" description="Helical" evidence="1">
    <location>
        <begin position="31"/>
        <end position="48"/>
    </location>
</feature>
<accession>A0A317JRU6</accession>